<reference evidence="3" key="2">
    <citation type="submission" date="2025-09" db="UniProtKB">
        <authorList>
            <consortium name="Ensembl"/>
        </authorList>
    </citation>
    <scope>IDENTIFICATION</scope>
</reference>
<keyword evidence="1" id="KW-0472">Membrane</keyword>
<dbReference type="Gene3D" id="2.60.40.10">
    <property type="entry name" value="Immunoglobulins"/>
    <property type="match status" value="1"/>
</dbReference>
<dbReference type="GO" id="GO:0004896">
    <property type="term" value="F:cytokine receptor activity"/>
    <property type="evidence" value="ECO:0007669"/>
    <property type="project" value="TreeGrafter"/>
</dbReference>
<dbReference type="InterPro" id="IPR015373">
    <property type="entry name" value="Interferon/interleukin_rcp_dom"/>
</dbReference>
<keyword evidence="1" id="KW-0812">Transmembrane</keyword>
<evidence type="ECO:0000259" key="2">
    <source>
        <dbReference type="Pfam" id="PF09294"/>
    </source>
</evidence>
<dbReference type="PANTHER" id="PTHR20859">
    <property type="entry name" value="INTERFERON/INTERLEUKIN RECEPTOR"/>
    <property type="match status" value="1"/>
</dbReference>
<dbReference type="AlphaFoldDB" id="A0A8C6TFD3"/>
<evidence type="ECO:0000313" key="4">
    <source>
        <dbReference type="Proteomes" id="UP000694523"/>
    </source>
</evidence>
<dbReference type="Proteomes" id="UP000694523">
    <property type="component" value="Unplaced"/>
</dbReference>
<dbReference type="Pfam" id="PF09294">
    <property type="entry name" value="Interfer-bind"/>
    <property type="match status" value="1"/>
</dbReference>
<evidence type="ECO:0000313" key="3">
    <source>
        <dbReference type="Ensembl" id="ENSNMLP00000019269.1"/>
    </source>
</evidence>
<keyword evidence="1" id="KW-1133">Transmembrane helix</keyword>
<dbReference type="InterPro" id="IPR050650">
    <property type="entry name" value="Type-II_Cytokine-TF_Rcpt"/>
</dbReference>
<dbReference type="GO" id="GO:0005886">
    <property type="term" value="C:plasma membrane"/>
    <property type="evidence" value="ECO:0007669"/>
    <property type="project" value="TreeGrafter"/>
</dbReference>
<sequence length="248" mass="28116">PFIVIFSGFIISADRLFPPVSQAGRLRWSPAEVDALHTVQVRRFEEDGWSDLPDCTQTKTNSLRVRAQSGRERSEAVEACAAAEDRCTSASRLSWLRPGSASITVHLLRGHTLWEEIGDHAEQRVCYWREDRPEDRSCRVSLSSVTLSELDPNQTYCVTVQYLYWTQPEGLPRCPMCLGSGVTLPLLVLALCFFIAYVLIFHRKRLKTWLRPEQEPGWLTLSVRGAAVCTPEEEECDVITGFTQINQD</sequence>
<feature type="transmembrane region" description="Helical" evidence="1">
    <location>
        <begin position="182"/>
        <end position="201"/>
    </location>
</feature>
<protein>
    <recommendedName>
        <fullName evidence="2">Interferon/interleukin receptor domain-containing protein</fullName>
    </recommendedName>
</protein>
<dbReference type="Ensembl" id="ENSNMLT00000021648.1">
    <property type="protein sequence ID" value="ENSNMLP00000019269.1"/>
    <property type="gene ID" value="ENSNMLG00000012624.1"/>
</dbReference>
<name>A0A8C6TFD3_9GOBI</name>
<dbReference type="InterPro" id="IPR013783">
    <property type="entry name" value="Ig-like_fold"/>
</dbReference>
<dbReference type="PANTHER" id="PTHR20859:SF91">
    <property type="match status" value="1"/>
</dbReference>
<dbReference type="SUPFAM" id="SSF49265">
    <property type="entry name" value="Fibronectin type III"/>
    <property type="match status" value="1"/>
</dbReference>
<dbReference type="InterPro" id="IPR036116">
    <property type="entry name" value="FN3_sf"/>
</dbReference>
<organism evidence="3 4">
    <name type="scientific">Neogobius melanostomus</name>
    <name type="common">round goby</name>
    <dbReference type="NCBI Taxonomy" id="47308"/>
    <lineage>
        <taxon>Eukaryota</taxon>
        <taxon>Metazoa</taxon>
        <taxon>Chordata</taxon>
        <taxon>Craniata</taxon>
        <taxon>Vertebrata</taxon>
        <taxon>Euteleostomi</taxon>
        <taxon>Actinopterygii</taxon>
        <taxon>Neopterygii</taxon>
        <taxon>Teleostei</taxon>
        <taxon>Neoteleostei</taxon>
        <taxon>Acanthomorphata</taxon>
        <taxon>Gobiaria</taxon>
        <taxon>Gobiiformes</taxon>
        <taxon>Gobioidei</taxon>
        <taxon>Gobiidae</taxon>
        <taxon>Benthophilinae</taxon>
        <taxon>Neogobiini</taxon>
        <taxon>Neogobius</taxon>
    </lineage>
</organism>
<feature type="domain" description="Interferon/interleukin receptor" evidence="2">
    <location>
        <begin position="112"/>
        <end position="165"/>
    </location>
</feature>
<accession>A0A8C6TFD3</accession>
<evidence type="ECO:0000256" key="1">
    <source>
        <dbReference type="SAM" id="Phobius"/>
    </source>
</evidence>
<proteinExistence type="predicted"/>
<keyword evidence="4" id="KW-1185">Reference proteome</keyword>
<reference evidence="3" key="1">
    <citation type="submission" date="2025-08" db="UniProtKB">
        <authorList>
            <consortium name="Ensembl"/>
        </authorList>
    </citation>
    <scope>IDENTIFICATION</scope>
</reference>